<dbReference type="Gene3D" id="1.10.8.430">
    <property type="entry name" value="Helical domain of apoptotic protease-activating factors"/>
    <property type="match status" value="1"/>
</dbReference>
<dbReference type="Pfam" id="PF23598">
    <property type="entry name" value="LRR_14"/>
    <property type="match status" value="2"/>
</dbReference>
<evidence type="ECO:0000259" key="9">
    <source>
        <dbReference type="Pfam" id="PF23559"/>
    </source>
</evidence>
<dbReference type="STRING" id="77586.A0A0D9XR40"/>
<evidence type="ECO:0000259" key="10">
    <source>
        <dbReference type="Pfam" id="PF23598"/>
    </source>
</evidence>
<dbReference type="AlphaFoldDB" id="A0A0D9XR40"/>
<keyword evidence="2" id="KW-0433">Leucine-rich repeat</keyword>
<feature type="domain" description="Disease resistance R13L4/SHOC-2-like LRR" evidence="10">
    <location>
        <begin position="450"/>
        <end position="617"/>
    </location>
</feature>
<evidence type="ECO:0000256" key="6">
    <source>
        <dbReference type="ARBA" id="ARBA00023054"/>
    </source>
</evidence>
<reference evidence="11 12" key="1">
    <citation type="submission" date="2012-08" db="EMBL/GenBank/DDBJ databases">
        <title>Oryza genome evolution.</title>
        <authorList>
            <person name="Wing R.A."/>
        </authorList>
    </citation>
    <scope>NUCLEOTIDE SEQUENCE</scope>
</reference>
<evidence type="ECO:0000259" key="8">
    <source>
        <dbReference type="Pfam" id="PF18052"/>
    </source>
</evidence>
<keyword evidence="3" id="KW-0677">Repeat</keyword>
<dbReference type="Pfam" id="PF18052">
    <property type="entry name" value="Rx_N"/>
    <property type="match status" value="1"/>
</dbReference>
<proteinExistence type="inferred from homology"/>
<feature type="domain" description="Disease resistance protein winged helix" evidence="9">
    <location>
        <begin position="330"/>
        <end position="401"/>
    </location>
</feature>
<name>A0A0D9XR40_9ORYZ</name>
<evidence type="ECO:0000256" key="3">
    <source>
        <dbReference type="ARBA" id="ARBA00022737"/>
    </source>
</evidence>
<dbReference type="HOGENOM" id="CLU_000837_25_0_1"/>
<dbReference type="EnsemblPlants" id="LPERR11G08080.1">
    <property type="protein sequence ID" value="LPERR11G08080.1"/>
    <property type="gene ID" value="LPERR11G08080"/>
</dbReference>
<feature type="domain" description="NB-ARC" evidence="7">
    <location>
        <begin position="171"/>
        <end position="242"/>
    </location>
</feature>
<comment type="similarity">
    <text evidence="1">Belongs to the disease resistance NB-LRR family.</text>
</comment>
<evidence type="ECO:0000313" key="11">
    <source>
        <dbReference type="EnsemblPlants" id="LPERR11G08080.1"/>
    </source>
</evidence>
<organism evidence="11 12">
    <name type="scientific">Leersia perrieri</name>
    <dbReference type="NCBI Taxonomy" id="77586"/>
    <lineage>
        <taxon>Eukaryota</taxon>
        <taxon>Viridiplantae</taxon>
        <taxon>Streptophyta</taxon>
        <taxon>Embryophyta</taxon>
        <taxon>Tracheophyta</taxon>
        <taxon>Spermatophyta</taxon>
        <taxon>Magnoliopsida</taxon>
        <taxon>Liliopsida</taxon>
        <taxon>Poales</taxon>
        <taxon>Poaceae</taxon>
        <taxon>BOP clade</taxon>
        <taxon>Oryzoideae</taxon>
        <taxon>Oryzeae</taxon>
        <taxon>Oryzinae</taxon>
        <taxon>Leersia</taxon>
    </lineage>
</organism>
<dbReference type="Gene3D" id="1.20.5.4130">
    <property type="match status" value="1"/>
</dbReference>
<dbReference type="InterPro" id="IPR002182">
    <property type="entry name" value="NB-ARC"/>
</dbReference>
<dbReference type="InterPro" id="IPR041118">
    <property type="entry name" value="Rx_N"/>
</dbReference>
<dbReference type="InterPro" id="IPR058922">
    <property type="entry name" value="WHD_DRP"/>
</dbReference>
<dbReference type="SUPFAM" id="SSF52058">
    <property type="entry name" value="L domain-like"/>
    <property type="match status" value="1"/>
</dbReference>
<evidence type="ECO:0000256" key="5">
    <source>
        <dbReference type="ARBA" id="ARBA00022821"/>
    </source>
</evidence>
<dbReference type="PANTHER" id="PTHR23155">
    <property type="entry name" value="DISEASE RESISTANCE PROTEIN RP"/>
    <property type="match status" value="1"/>
</dbReference>
<dbReference type="InterPro" id="IPR036388">
    <property type="entry name" value="WH-like_DNA-bd_sf"/>
</dbReference>
<dbReference type="GO" id="GO:0043531">
    <property type="term" value="F:ADP binding"/>
    <property type="evidence" value="ECO:0007669"/>
    <property type="project" value="InterPro"/>
</dbReference>
<dbReference type="Pfam" id="PF00931">
    <property type="entry name" value="NB-ARC"/>
    <property type="match status" value="1"/>
</dbReference>
<dbReference type="eggNOG" id="KOG4658">
    <property type="taxonomic scope" value="Eukaryota"/>
</dbReference>
<dbReference type="PANTHER" id="PTHR23155:SF912">
    <property type="entry name" value="NB-ARC DOMAIN CONTAINING PROTEIN, EXPRESSED"/>
    <property type="match status" value="1"/>
</dbReference>
<protein>
    <recommendedName>
        <fullName evidence="13">NB-ARC domain-containing protein</fullName>
    </recommendedName>
</protein>
<evidence type="ECO:0000256" key="4">
    <source>
        <dbReference type="ARBA" id="ARBA00022741"/>
    </source>
</evidence>
<evidence type="ECO:0000256" key="1">
    <source>
        <dbReference type="ARBA" id="ARBA00008894"/>
    </source>
</evidence>
<dbReference type="Gramene" id="LPERR11G08080.1">
    <property type="protein sequence ID" value="LPERR11G08080.1"/>
    <property type="gene ID" value="LPERR11G08080"/>
</dbReference>
<dbReference type="FunFam" id="1.10.10.10:FF:000322">
    <property type="entry name" value="Probable disease resistance protein At1g63360"/>
    <property type="match status" value="1"/>
</dbReference>
<feature type="domain" description="Disease resistance R13L4/SHOC-2-like LRR" evidence="10">
    <location>
        <begin position="619"/>
        <end position="780"/>
    </location>
</feature>
<dbReference type="GO" id="GO:0009626">
    <property type="term" value="P:plant-type hypersensitive response"/>
    <property type="evidence" value="ECO:0007669"/>
    <property type="project" value="UniProtKB-ARBA"/>
</dbReference>
<evidence type="ECO:0000256" key="2">
    <source>
        <dbReference type="ARBA" id="ARBA00022614"/>
    </source>
</evidence>
<dbReference type="Gene3D" id="3.40.50.300">
    <property type="entry name" value="P-loop containing nucleotide triphosphate hydrolases"/>
    <property type="match status" value="1"/>
</dbReference>
<evidence type="ECO:0000313" key="12">
    <source>
        <dbReference type="Proteomes" id="UP000032180"/>
    </source>
</evidence>
<feature type="domain" description="Disease resistance N-terminal" evidence="8">
    <location>
        <begin position="2"/>
        <end position="38"/>
    </location>
</feature>
<reference evidence="12" key="2">
    <citation type="submission" date="2013-12" db="EMBL/GenBank/DDBJ databases">
        <authorList>
            <person name="Yu Y."/>
            <person name="Lee S."/>
            <person name="de Baynast K."/>
            <person name="Wissotski M."/>
            <person name="Liu L."/>
            <person name="Talag J."/>
            <person name="Goicoechea J."/>
            <person name="Angelova A."/>
            <person name="Jetty R."/>
            <person name="Kudrna D."/>
            <person name="Golser W."/>
            <person name="Rivera L."/>
            <person name="Zhang J."/>
            <person name="Wing R."/>
        </authorList>
    </citation>
    <scope>NUCLEOTIDE SEQUENCE</scope>
</reference>
<evidence type="ECO:0008006" key="13">
    <source>
        <dbReference type="Google" id="ProtNLM"/>
    </source>
</evidence>
<dbReference type="Pfam" id="PF23559">
    <property type="entry name" value="WHD_DRP"/>
    <property type="match status" value="1"/>
</dbReference>
<dbReference type="Gene3D" id="3.80.10.10">
    <property type="entry name" value="Ribonuclease Inhibitor"/>
    <property type="match status" value="1"/>
</dbReference>
<dbReference type="GO" id="GO:0042742">
    <property type="term" value="P:defense response to bacterium"/>
    <property type="evidence" value="ECO:0007669"/>
    <property type="project" value="UniProtKB-ARBA"/>
</dbReference>
<dbReference type="InterPro" id="IPR027417">
    <property type="entry name" value="P-loop_NTPase"/>
</dbReference>
<dbReference type="Gene3D" id="1.10.10.10">
    <property type="entry name" value="Winged helix-like DNA-binding domain superfamily/Winged helix DNA-binding domain"/>
    <property type="match status" value="1"/>
</dbReference>
<evidence type="ECO:0000259" key="7">
    <source>
        <dbReference type="Pfam" id="PF00931"/>
    </source>
</evidence>
<reference evidence="11" key="3">
    <citation type="submission" date="2015-04" db="UniProtKB">
        <authorList>
            <consortium name="EnsemblPlants"/>
        </authorList>
    </citation>
    <scope>IDENTIFICATION</scope>
</reference>
<keyword evidence="12" id="KW-1185">Reference proteome</keyword>
<dbReference type="InterPro" id="IPR044974">
    <property type="entry name" value="Disease_R_plants"/>
</dbReference>
<dbReference type="InterPro" id="IPR042197">
    <property type="entry name" value="Apaf_helical"/>
</dbReference>
<keyword evidence="4" id="KW-0547">Nucleotide-binding</keyword>
<dbReference type="InterPro" id="IPR055414">
    <property type="entry name" value="LRR_R13L4/SHOC2-like"/>
</dbReference>
<keyword evidence="6" id="KW-0175">Coiled coil</keyword>
<dbReference type="PRINTS" id="PR00364">
    <property type="entry name" value="DISEASERSIST"/>
</dbReference>
<keyword evidence="5" id="KW-0611">Plant defense</keyword>
<dbReference type="InterPro" id="IPR032675">
    <property type="entry name" value="LRR_dom_sf"/>
</dbReference>
<sequence>MQEELDVQLKAWVNEVQELAYDIEDSIDAFMAHVEQNPDVPLGIKGFMSTKIQKLKKLLCHRKFVGKFLDFKNRVVEANERRRRYEVDECTSITTTSDLIVDPRLPALYSGFDELVGIGGPMDCIIKLLANQADSDSSTLQLKVVSIVGCGETRHGEDLNGFATSSTGDWYLIIIDDIWSISDWNIVKSAFPDNNLRSRIIATTRIMDVAKSCSYNLQCYVHTIQPLNHQDSSRLFIKRIFPSGCGIPQHLKEVSNAILKRCGGLPLAILIIAGLLASKSTRKDEWEAVHNSVGSEMDQNHTLKGFRKILMLSFYDLPHDLKTCFLYLSIFPEDDLIVRENLVWKWIAEGFIRKEHGKRRDQVAERYFNDLINRNMIQAVGVRYSGNIYGCRVHDLVLDIIKSLSAEINFVTVMDNKSDRSFPMKIRRLSLQASNLEDQEMQKLVSSQSHIRSFIMFSDFKQAPDLVNLYALRVLDLSKCSCLENSHIKCLISLFQLRYLSLPCRITELPEQIGNLQHLEVLNISCCQIKRLPESIVKLGKLMCLHVASGVKLPDEIGRMQTLQELESISIPCNSVKLVEEIGKLTRLRRLAVETGITVELGDQEVRYREMLVSSLRLHIKNYIYLVPKWTKMLSSLVRLCLSVTGIEEGDIHVLKGIPTLLSLRLELKKPPQQRLVIGSEGFKYLNELQFFCSYSAMPLRFAPGAMPELHRLRLEFQARETMSMYGDYDFGIQHLSGIRDIRVEIKAEIGCFSRDTDIESKAAKDAITGACIIHPNCPVFNVQLSVTMIYIPKERAQLIGLQSATNEVNGGMEGTFIAYGNTISYRPS</sequence>
<dbReference type="GO" id="GO:0002758">
    <property type="term" value="P:innate immune response-activating signaling pathway"/>
    <property type="evidence" value="ECO:0007669"/>
    <property type="project" value="UniProtKB-ARBA"/>
</dbReference>
<dbReference type="SUPFAM" id="SSF52540">
    <property type="entry name" value="P-loop containing nucleoside triphosphate hydrolases"/>
    <property type="match status" value="1"/>
</dbReference>
<dbReference type="Proteomes" id="UP000032180">
    <property type="component" value="Chromosome 11"/>
</dbReference>
<accession>A0A0D9XR40</accession>